<dbReference type="GO" id="GO:0030424">
    <property type="term" value="C:axon"/>
    <property type="evidence" value="ECO:0007669"/>
    <property type="project" value="UniProtKB-SubCell"/>
</dbReference>
<dbReference type="PROSITE" id="PS00107">
    <property type="entry name" value="PROTEIN_KINASE_ATP"/>
    <property type="match status" value="1"/>
</dbReference>
<keyword evidence="11" id="KW-0808">Transferase</keyword>
<evidence type="ECO:0000256" key="9">
    <source>
        <dbReference type="ARBA" id="ARBA00022553"/>
    </source>
</evidence>
<dbReference type="GO" id="GO:0051301">
    <property type="term" value="P:cell division"/>
    <property type="evidence" value="ECO:0007669"/>
    <property type="project" value="UniProtKB-KW"/>
</dbReference>
<evidence type="ECO:0000256" key="20">
    <source>
        <dbReference type="ARBA" id="ARBA00023273"/>
    </source>
</evidence>
<dbReference type="GO" id="GO:0005524">
    <property type="term" value="F:ATP binding"/>
    <property type="evidence" value="ECO:0007669"/>
    <property type="project" value="UniProtKB-UniRule"/>
</dbReference>
<keyword evidence="19" id="KW-0206">Cytoskeleton</keyword>
<dbReference type="PANTHER" id="PTHR44984">
    <property type="entry name" value="SERINE/THREONINE-PROTEIN KINASE NEK3"/>
    <property type="match status" value="1"/>
</dbReference>
<keyword evidence="10" id="KW-0132">Cell division</keyword>
<dbReference type="InterPro" id="IPR008271">
    <property type="entry name" value="Ser/Thr_kinase_AS"/>
</dbReference>
<evidence type="ECO:0000256" key="3">
    <source>
        <dbReference type="ARBA" id="ARBA00004489"/>
    </source>
</evidence>
<evidence type="ECO:0000256" key="6">
    <source>
        <dbReference type="ARBA" id="ARBA00012513"/>
    </source>
</evidence>
<evidence type="ECO:0000256" key="18">
    <source>
        <dbReference type="ARBA" id="ARBA00022990"/>
    </source>
</evidence>
<proteinExistence type="inferred from homology"/>
<evidence type="ECO:0000313" key="31">
    <source>
        <dbReference type="Proteomes" id="UP000322234"/>
    </source>
</evidence>
<evidence type="ECO:0000256" key="25">
    <source>
        <dbReference type="ARBA" id="ARBA00067729"/>
    </source>
</evidence>
<evidence type="ECO:0000256" key="12">
    <source>
        <dbReference type="ARBA" id="ARBA00022723"/>
    </source>
</evidence>
<dbReference type="Pfam" id="PF15297">
    <property type="entry name" value="CKAP2_C"/>
    <property type="match status" value="1"/>
</dbReference>
<dbReference type="GO" id="GO:0046872">
    <property type="term" value="F:metal ion binding"/>
    <property type="evidence" value="ECO:0007669"/>
    <property type="project" value="UniProtKB-KW"/>
</dbReference>
<dbReference type="PANTHER" id="PTHR44984:SF1">
    <property type="entry name" value="SERINE_THREONINE-PROTEIN KINASE NEK3"/>
    <property type="match status" value="1"/>
</dbReference>
<evidence type="ECO:0000256" key="28">
    <source>
        <dbReference type="SAM" id="MobiDB-lite"/>
    </source>
</evidence>
<comment type="cofactor">
    <cofactor evidence="1">
        <name>Mg(2+)</name>
        <dbReference type="ChEBI" id="CHEBI:18420"/>
    </cofactor>
</comment>
<dbReference type="PROSITE" id="PS00108">
    <property type="entry name" value="PROTEIN_KINASE_ST"/>
    <property type="match status" value="1"/>
</dbReference>
<protein>
    <recommendedName>
        <fullName evidence="25">Serine/threonine-protein kinase Nek3</fullName>
        <ecNumber evidence="6">2.7.11.1</ecNumber>
    </recommendedName>
    <alternativeName>
        <fullName evidence="26">Never in mitosis A-related kinase 3</fullName>
    </alternativeName>
</protein>
<feature type="compositionally biased region" description="Basic and acidic residues" evidence="28">
    <location>
        <begin position="480"/>
        <end position="494"/>
    </location>
</feature>
<evidence type="ECO:0000256" key="23">
    <source>
        <dbReference type="ARBA" id="ARBA00048679"/>
    </source>
</evidence>
<evidence type="ECO:0000256" key="21">
    <source>
        <dbReference type="ARBA" id="ARBA00023306"/>
    </source>
</evidence>
<evidence type="ECO:0000256" key="27">
    <source>
        <dbReference type="PROSITE-ProRule" id="PRU10141"/>
    </source>
</evidence>
<comment type="catalytic activity">
    <reaction evidence="22">
        <text>L-threonyl-[protein] + ATP = O-phospho-L-threonyl-[protein] + ADP + H(+)</text>
        <dbReference type="Rhea" id="RHEA:46608"/>
        <dbReference type="Rhea" id="RHEA-COMP:11060"/>
        <dbReference type="Rhea" id="RHEA-COMP:11605"/>
        <dbReference type="ChEBI" id="CHEBI:15378"/>
        <dbReference type="ChEBI" id="CHEBI:30013"/>
        <dbReference type="ChEBI" id="CHEBI:30616"/>
        <dbReference type="ChEBI" id="CHEBI:61977"/>
        <dbReference type="ChEBI" id="CHEBI:456216"/>
        <dbReference type="EC" id="2.7.11.1"/>
    </reaction>
</comment>
<organism evidence="30 31">
    <name type="scientific">Bos mutus</name>
    <name type="common">wild yak</name>
    <dbReference type="NCBI Taxonomy" id="72004"/>
    <lineage>
        <taxon>Eukaryota</taxon>
        <taxon>Metazoa</taxon>
        <taxon>Chordata</taxon>
        <taxon>Craniata</taxon>
        <taxon>Vertebrata</taxon>
        <taxon>Euteleostomi</taxon>
        <taxon>Mammalia</taxon>
        <taxon>Eutheria</taxon>
        <taxon>Laurasiatheria</taxon>
        <taxon>Artiodactyla</taxon>
        <taxon>Ruminantia</taxon>
        <taxon>Pecora</taxon>
        <taxon>Bovidae</taxon>
        <taxon>Bovinae</taxon>
        <taxon>Bos</taxon>
    </lineage>
</organism>
<evidence type="ECO:0000256" key="19">
    <source>
        <dbReference type="ARBA" id="ARBA00023212"/>
    </source>
</evidence>
<keyword evidence="18" id="KW-0007">Acetylation</keyword>
<evidence type="ECO:0000256" key="15">
    <source>
        <dbReference type="ARBA" id="ARBA00022777"/>
    </source>
</evidence>
<feature type="region of interest" description="Disordered" evidence="28">
    <location>
        <begin position="302"/>
        <end position="321"/>
    </location>
</feature>
<keyword evidence="17" id="KW-0460">Magnesium</keyword>
<keyword evidence="16 27" id="KW-0067">ATP-binding</keyword>
<feature type="binding site" evidence="27">
    <location>
        <position position="711"/>
    </location>
    <ligand>
        <name>ATP</name>
        <dbReference type="ChEBI" id="CHEBI:30616"/>
    </ligand>
</feature>
<dbReference type="PROSITE" id="PS50011">
    <property type="entry name" value="PROTEIN_KINASE_DOM"/>
    <property type="match status" value="1"/>
</dbReference>
<dbReference type="InterPro" id="IPR017441">
    <property type="entry name" value="Protein_kinase_ATP_BS"/>
</dbReference>
<comment type="subcellular location">
    <subcellularLocation>
        <location evidence="3">Cell projection</location>
        <location evidence="3">Axon</location>
    </subcellularLocation>
    <subcellularLocation>
        <location evidence="2">Cytoplasm</location>
        <location evidence="2">Cytoskeleton</location>
    </subcellularLocation>
</comment>
<name>A0A6B0R732_9CETA</name>
<dbReference type="FunFam" id="1.10.510.10:FF:000547">
    <property type="entry name" value="serine/threonine-protein kinase Nek3 isoform X2"/>
    <property type="match status" value="1"/>
</dbReference>
<dbReference type="SMART" id="SM00220">
    <property type="entry name" value="S_TKc"/>
    <property type="match status" value="1"/>
</dbReference>
<comment type="caution">
    <text evidence="30">The sequence shown here is derived from an EMBL/GenBank/DDBJ whole genome shotgun (WGS) entry which is preliminary data.</text>
</comment>
<dbReference type="Gene3D" id="1.10.510.10">
    <property type="entry name" value="Transferase(Phosphotransferase) domain 1"/>
    <property type="match status" value="1"/>
</dbReference>
<feature type="region of interest" description="Disordered" evidence="28">
    <location>
        <begin position="118"/>
        <end position="161"/>
    </location>
</feature>
<evidence type="ECO:0000256" key="1">
    <source>
        <dbReference type="ARBA" id="ARBA00001946"/>
    </source>
</evidence>
<dbReference type="GO" id="GO:0005856">
    <property type="term" value="C:cytoskeleton"/>
    <property type="evidence" value="ECO:0007669"/>
    <property type="project" value="UniProtKB-SubCell"/>
</dbReference>
<evidence type="ECO:0000313" key="30">
    <source>
        <dbReference type="EMBL" id="MXQ84747.1"/>
    </source>
</evidence>
<evidence type="ECO:0000256" key="11">
    <source>
        <dbReference type="ARBA" id="ARBA00022679"/>
    </source>
</evidence>
<feature type="compositionally biased region" description="Acidic residues" evidence="28">
    <location>
        <begin position="1117"/>
        <end position="1127"/>
    </location>
</feature>
<feature type="region of interest" description="Disordered" evidence="28">
    <location>
        <begin position="242"/>
        <end position="289"/>
    </location>
</feature>
<comment type="similarity">
    <text evidence="4">Belongs to the CKAP2 family.</text>
</comment>
<dbReference type="Gene3D" id="3.30.200.20">
    <property type="entry name" value="Phosphorylase Kinase, domain 1"/>
    <property type="match status" value="1"/>
</dbReference>
<comment type="similarity">
    <text evidence="5">Belongs to the protein kinase superfamily. NEK Ser/Thr protein kinase family. NIMA subfamily.</text>
</comment>
<keyword evidence="9" id="KW-0597">Phosphoprotein</keyword>
<keyword evidence="13 27" id="KW-0547">Nucleotide-binding</keyword>
<dbReference type="EC" id="2.7.11.1" evidence="6"/>
<dbReference type="EMBL" id="VBQZ03000022">
    <property type="protein sequence ID" value="MXQ84747.1"/>
    <property type="molecule type" value="Genomic_DNA"/>
</dbReference>
<evidence type="ECO:0000256" key="10">
    <source>
        <dbReference type="ARBA" id="ARBA00022618"/>
    </source>
</evidence>
<dbReference type="InterPro" id="IPR000719">
    <property type="entry name" value="Prot_kinase_dom"/>
</dbReference>
<comment type="catalytic activity">
    <reaction evidence="23">
        <text>L-seryl-[protein] + ATP = O-phospho-L-seryl-[protein] + ADP + H(+)</text>
        <dbReference type="Rhea" id="RHEA:17989"/>
        <dbReference type="Rhea" id="RHEA-COMP:9863"/>
        <dbReference type="Rhea" id="RHEA-COMP:11604"/>
        <dbReference type="ChEBI" id="CHEBI:15378"/>
        <dbReference type="ChEBI" id="CHEBI:29999"/>
        <dbReference type="ChEBI" id="CHEBI:30616"/>
        <dbReference type="ChEBI" id="CHEBI:83421"/>
        <dbReference type="ChEBI" id="CHEBI:456216"/>
        <dbReference type="EC" id="2.7.11.1"/>
    </reaction>
</comment>
<evidence type="ECO:0000256" key="13">
    <source>
        <dbReference type="ARBA" id="ARBA00022741"/>
    </source>
</evidence>
<evidence type="ECO:0000256" key="8">
    <source>
        <dbReference type="ARBA" id="ARBA00022527"/>
    </source>
</evidence>
<evidence type="ECO:0000256" key="24">
    <source>
        <dbReference type="ARBA" id="ARBA00062377"/>
    </source>
</evidence>
<keyword evidence="7" id="KW-0963">Cytoplasm</keyword>
<feature type="region of interest" description="Disordered" evidence="28">
    <location>
        <begin position="470"/>
        <end position="501"/>
    </location>
</feature>
<keyword evidence="31" id="KW-1185">Reference proteome</keyword>
<feature type="region of interest" description="Disordered" evidence="28">
    <location>
        <begin position="597"/>
        <end position="628"/>
    </location>
</feature>
<evidence type="ECO:0000256" key="17">
    <source>
        <dbReference type="ARBA" id="ARBA00022842"/>
    </source>
</evidence>
<feature type="region of interest" description="Disordered" evidence="28">
    <location>
        <begin position="182"/>
        <end position="204"/>
    </location>
</feature>
<feature type="region of interest" description="Disordered" evidence="28">
    <location>
        <begin position="25"/>
        <end position="96"/>
    </location>
</feature>
<keyword evidence="12" id="KW-0479">Metal-binding</keyword>
<keyword evidence="20" id="KW-0966">Cell projection</keyword>
<evidence type="ECO:0000256" key="16">
    <source>
        <dbReference type="ARBA" id="ARBA00022840"/>
    </source>
</evidence>
<evidence type="ECO:0000256" key="7">
    <source>
        <dbReference type="ARBA" id="ARBA00022490"/>
    </source>
</evidence>
<dbReference type="InterPro" id="IPR029197">
    <property type="entry name" value="CKAP2_C"/>
</dbReference>
<feature type="compositionally biased region" description="Polar residues" evidence="28">
    <location>
        <begin position="30"/>
        <end position="51"/>
    </location>
</feature>
<keyword evidence="8" id="KW-0723">Serine/threonine-protein kinase</keyword>
<keyword evidence="14" id="KW-0498">Mitosis</keyword>
<comment type="subunit">
    <text evidence="24">Interacts with PXN, PRLR, VAV1 and VAV2 and this interaction is prolactin-dependent.</text>
</comment>
<evidence type="ECO:0000256" key="5">
    <source>
        <dbReference type="ARBA" id="ARBA00010886"/>
    </source>
</evidence>
<dbReference type="SUPFAM" id="SSF56112">
    <property type="entry name" value="Protein kinase-like (PK-like)"/>
    <property type="match status" value="1"/>
</dbReference>
<dbReference type="Pfam" id="PF00069">
    <property type="entry name" value="Pkinase"/>
    <property type="match status" value="1"/>
</dbReference>
<reference evidence="30" key="1">
    <citation type="submission" date="2019-10" db="EMBL/GenBank/DDBJ databases">
        <title>The sequence and de novo assembly of the wild yak genome.</title>
        <authorList>
            <person name="Liu Y."/>
        </authorList>
    </citation>
    <scope>NUCLEOTIDE SEQUENCE [LARGE SCALE GENOMIC DNA]</scope>
    <source>
        <strain evidence="30">WY2019</strain>
    </source>
</reference>
<keyword evidence="15" id="KW-0418">Kinase</keyword>
<dbReference type="FunFam" id="3.30.200.20:FF:000097">
    <property type="entry name" value="Probable serine/threonine-protein kinase nek1"/>
    <property type="match status" value="1"/>
</dbReference>
<evidence type="ECO:0000256" key="26">
    <source>
        <dbReference type="ARBA" id="ARBA00082681"/>
    </source>
</evidence>
<keyword evidence="21" id="KW-0131">Cell cycle</keyword>
<feature type="domain" description="Protein kinase" evidence="29">
    <location>
        <begin position="682"/>
        <end position="935"/>
    </location>
</feature>
<dbReference type="GO" id="GO:0004674">
    <property type="term" value="F:protein serine/threonine kinase activity"/>
    <property type="evidence" value="ECO:0007669"/>
    <property type="project" value="UniProtKB-KW"/>
</dbReference>
<feature type="compositionally biased region" description="Polar residues" evidence="28">
    <location>
        <begin position="63"/>
        <end position="74"/>
    </location>
</feature>
<feature type="region of interest" description="Disordered" evidence="28">
    <location>
        <begin position="1111"/>
        <end position="1133"/>
    </location>
</feature>
<evidence type="ECO:0000256" key="22">
    <source>
        <dbReference type="ARBA" id="ARBA00047899"/>
    </source>
</evidence>
<dbReference type="AlphaFoldDB" id="A0A6B0R732"/>
<gene>
    <name evidence="30" type="ORF">E5288_WYG016789</name>
</gene>
<dbReference type="InterPro" id="IPR011009">
    <property type="entry name" value="Kinase-like_dom_sf"/>
</dbReference>
<feature type="compositionally biased region" description="Basic and acidic residues" evidence="28">
    <location>
        <begin position="82"/>
        <end position="93"/>
    </location>
</feature>
<evidence type="ECO:0000256" key="4">
    <source>
        <dbReference type="ARBA" id="ARBA00009468"/>
    </source>
</evidence>
<accession>A0A6B0R732</accession>
<sequence length="1174" mass="131429">MADKENVGRPTGIKNNLTVEKNCIPLKPSNELTNSTLATDPPNSEDNNQTLPLLPVKDDPQSQHRTLSQTFHLKNNSKKKPVITEKPKHDANVPKKPVLGAYRGQIVQSKINSFRKPLQVKDESSATTKKLPATVSKATKPQPGDVSSITVKSDRASHMTSTTKFASTTSQIRHLVRPPIRSQHNKAQDAMKPGNSRMSANVTVRKGPREKELNTVLSDIKTSSSQDIKGDKTLSKSMAAGMVARPASSSNTKLIEKSKSAGQRSHTTVKAAVDSRWTQPKETAEERKARLSEWKAGKGRILKRPPSSAVTRPEPETQNEQPVGSFWTTMAEEDEQRLFTEKVNKTFSECLNLINEGCPKEEVLVTLNDLIKNIPDAKKLVKYWICLAHIESLTSPIESIIAIYEKAILSGAQPIEEMRHTIVDILTRKSQEKLKFGENIEETSAAEEKIQEAHTDDTGVDLESGKLEMENKPPRNVFQDCEKEQDDKVKDPTSDVKTPSTNTRAGCLIKYNVSTTPYLQSVKKKMQFDETNSAYKELKFLTPVRRSRRLQEKTSKLPDMLKDHYPCVSSLEQLTELGCETDAFVCRPNTALCGMFSEPDPTEEDNPRDYPLARPPEALPARDPGADPGRWGSGHLQLSISPKKHVSSTSFPATPYQTPTVGRASGDCGSRPSCAVPSMDGYRVLRVIGEGSFGRALLVQQESSNRMFAMKEIRLPKSLSDTRISRKEAVLLAKMKHPNIVAFKESFEAEGHLYIVMEYCDGGDLMQKIKHQKGKLFPEDTILHWFTQMCLGVNHIHKKRVLHRDIKSKNIFLTQDGKVKLGDFGSARLLSSPMAFACTYVGTPYYVPPEIWENMPYNNKSDIWSLGCILYELCTLKHPFQANSWKSLILKICQGSMNPLPSHYSYELQHLIKQMFKKNPSHRPSATTLLSRGSLARLIQKCLPPEIITEYGEQVLEETKKSMHSTPRKKADPSRTRITLENEASTVQREEPGGKCSHTDLESINKNLVESALRRVNREEKARSPGPLRRQWEKHVPGTALRALENASILTSSSMAEDDRGGSVIKYSENNTRKQWLKETPETLLNILKNADLSLAFQTYTIYRPGAEGFLKGPLSEETEASDDVDGGWDSVILDPERLEPGLDEEDTDFEEDDSADWVSELKHRTDWQGVSDG</sequence>
<evidence type="ECO:0000256" key="2">
    <source>
        <dbReference type="ARBA" id="ARBA00004245"/>
    </source>
</evidence>
<evidence type="ECO:0000259" key="29">
    <source>
        <dbReference type="PROSITE" id="PS50011"/>
    </source>
</evidence>
<evidence type="ECO:0000256" key="14">
    <source>
        <dbReference type="ARBA" id="ARBA00022776"/>
    </source>
</evidence>
<dbReference type="Proteomes" id="UP000322234">
    <property type="component" value="Unassembled WGS sequence"/>
</dbReference>